<dbReference type="PROSITE" id="PS51464">
    <property type="entry name" value="SIS"/>
    <property type="match status" value="1"/>
</dbReference>
<dbReference type="SUPFAM" id="SSF53697">
    <property type="entry name" value="SIS domain"/>
    <property type="match status" value="1"/>
</dbReference>
<dbReference type="CDD" id="cd05005">
    <property type="entry name" value="SIS_PHI"/>
    <property type="match status" value="1"/>
</dbReference>
<dbReference type="InterPro" id="IPR001347">
    <property type="entry name" value="SIS_dom"/>
</dbReference>
<dbReference type="Pfam" id="PF01380">
    <property type="entry name" value="SIS"/>
    <property type="match status" value="1"/>
</dbReference>
<reference evidence="4" key="1">
    <citation type="journal article" date="2019" name="Int. J. Syst. Evol. Microbiol.">
        <title>The Global Catalogue of Microorganisms (GCM) 10K type strain sequencing project: providing services to taxonomists for standard genome sequencing and annotation.</title>
        <authorList>
            <consortium name="The Broad Institute Genomics Platform"/>
            <consortium name="The Broad Institute Genome Sequencing Center for Infectious Disease"/>
            <person name="Wu L."/>
            <person name="Ma J."/>
        </authorList>
    </citation>
    <scope>NUCLEOTIDE SEQUENCE [LARGE SCALE GENOMIC DNA]</scope>
    <source>
        <strain evidence="4">CCUG 49571</strain>
    </source>
</reference>
<keyword evidence="4" id="KW-1185">Reference proteome</keyword>
<dbReference type="InterPro" id="IPR046348">
    <property type="entry name" value="SIS_dom_sf"/>
</dbReference>
<comment type="similarity">
    <text evidence="1">Belongs to the SIS family. PHI subfamily.</text>
</comment>
<evidence type="ECO:0000256" key="1">
    <source>
        <dbReference type="ARBA" id="ARBA00009235"/>
    </source>
</evidence>
<dbReference type="RefSeq" id="WP_378098233.1">
    <property type="nucleotide sequence ID" value="NZ_JBHSEP010000011.1"/>
</dbReference>
<organism evidence="3 4">
    <name type="scientific">Cohnella hongkongensis</name>
    <dbReference type="NCBI Taxonomy" id="178337"/>
    <lineage>
        <taxon>Bacteria</taxon>
        <taxon>Bacillati</taxon>
        <taxon>Bacillota</taxon>
        <taxon>Bacilli</taxon>
        <taxon>Bacillales</taxon>
        <taxon>Paenibacillaceae</taxon>
        <taxon>Cohnella</taxon>
    </lineage>
</organism>
<protein>
    <submittedName>
        <fullName evidence="3">6-phospho-3-hexuloisomerase</fullName>
        <ecNumber evidence="3">5.3.1.27</ecNumber>
    </submittedName>
</protein>
<comment type="caution">
    <text evidence="3">The sequence shown here is derived from an EMBL/GenBank/DDBJ whole genome shotgun (WGS) entry which is preliminary data.</text>
</comment>
<dbReference type="GO" id="GO:0043800">
    <property type="term" value="F:6-phospho-3-hexuloisomerase activity"/>
    <property type="evidence" value="ECO:0007669"/>
    <property type="project" value="UniProtKB-EC"/>
</dbReference>
<evidence type="ECO:0000259" key="2">
    <source>
        <dbReference type="PROSITE" id="PS51464"/>
    </source>
</evidence>
<dbReference type="NCBIfam" id="TIGR03127">
    <property type="entry name" value="RuMP_HxlB"/>
    <property type="match status" value="1"/>
</dbReference>
<evidence type="ECO:0000313" key="3">
    <source>
        <dbReference type="EMBL" id="MFC4599785.1"/>
    </source>
</evidence>
<accession>A0ABV9FFJ1</accession>
<sequence length="188" mass="20507">MEMDVSAGLRLRMLEELKTSLLAVDGRDVEALIGEILSAKRVFIYGLGRERLMLLAFGMRLMHLGIPVHVVGDVTTPAIGAGDLWLTSSGTGSLATVEALMDIVRSSGARSAFFTAFPEAPLPQKANRIIRIPARTMREDEEGAESVQPMGSLFEQTQLLLFDWIVLLLAERLGQTEAGMAGRHTNLE</sequence>
<name>A0ABV9FFJ1_9BACL</name>
<dbReference type="PANTHER" id="PTHR43443:SF1">
    <property type="entry name" value="3-HEXULOSE-6-PHOSPHATE ISOMERASE"/>
    <property type="match status" value="1"/>
</dbReference>
<keyword evidence="3" id="KW-0413">Isomerase</keyword>
<dbReference type="EC" id="5.3.1.27" evidence="3"/>
<evidence type="ECO:0000313" key="4">
    <source>
        <dbReference type="Proteomes" id="UP001596028"/>
    </source>
</evidence>
<dbReference type="InterPro" id="IPR017552">
    <property type="entry name" value="PHI/rmpB"/>
</dbReference>
<gene>
    <name evidence="3" type="primary">hxlB</name>
    <name evidence="3" type="ORF">ACFO3S_16140</name>
</gene>
<dbReference type="PANTHER" id="PTHR43443">
    <property type="entry name" value="3-HEXULOSE-6-PHOSPHATE ISOMERASE"/>
    <property type="match status" value="1"/>
</dbReference>
<feature type="domain" description="SIS" evidence="2">
    <location>
        <begin position="32"/>
        <end position="175"/>
    </location>
</feature>
<dbReference type="Gene3D" id="3.40.50.10490">
    <property type="entry name" value="Glucose-6-phosphate isomerase like protein, domain 1"/>
    <property type="match status" value="1"/>
</dbReference>
<dbReference type="Proteomes" id="UP001596028">
    <property type="component" value="Unassembled WGS sequence"/>
</dbReference>
<proteinExistence type="inferred from homology"/>
<dbReference type="EMBL" id="JBHSEP010000011">
    <property type="protein sequence ID" value="MFC4599785.1"/>
    <property type="molecule type" value="Genomic_DNA"/>
</dbReference>